<evidence type="ECO:0000256" key="1">
    <source>
        <dbReference type="SAM" id="MobiDB-lite"/>
    </source>
</evidence>
<dbReference type="EMBL" id="CP003229">
    <property type="protein sequence ID" value="AEW99393.1"/>
    <property type="molecule type" value="Genomic_DNA"/>
</dbReference>
<accession>F8JMA7</accession>
<gene>
    <name evidence="2" type="ordered locus">SCATT_p12000</name>
</gene>
<dbReference type="RefSeq" id="WP_014150994.1">
    <property type="nucleotide sequence ID" value="NC_016113.1"/>
</dbReference>
<keyword evidence="3" id="KW-1185">Reference proteome</keyword>
<dbReference type="AlphaFoldDB" id="F8JMA7"/>
<reference evidence="3" key="1">
    <citation type="submission" date="2011-12" db="EMBL/GenBank/DDBJ databases">
        <title>Complete genome sequence of Streptomyces cattleya strain DSM 46488.</title>
        <authorList>
            <person name="Ou H.-Y."/>
            <person name="Li P."/>
            <person name="Zhao C."/>
            <person name="O'Hagan D."/>
            <person name="Deng Z."/>
        </authorList>
    </citation>
    <scope>NUCLEOTIDE SEQUENCE [LARGE SCALE GENOMIC DNA]</scope>
    <source>
        <strain evidence="3">ATCC 35852 / DSM 46488 / JCM 4925 / NBRC 14057 / NRRL 8057</strain>
        <plasmid evidence="3">Plasmid pSCATT</plasmid>
    </source>
</reference>
<dbReference type="KEGG" id="scy:SCATT_p12000"/>
<dbReference type="KEGG" id="sct:SCAT_p0539"/>
<evidence type="ECO:0000313" key="3">
    <source>
        <dbReference type="Proteomes" id="UP000007842"/>
    </source>
</evidence>
<dbReference type="HOGENOM" id="CLU_2025371_0_0_11"/>
<sequence>MTVSSGRNGVRKVAVALAMGGGLVLLPVGMAQADTSVSTNAGSVAQRVTSDVAHVATEGAEGLLSPDDAAGGKGGAAKGKGHPSDAHGKGKAGDGHGKGRGKGKGGDGHGKGSGGKGGDKRS</sequence>
<feature type="compositionally biased region" description="Basic and acidic residues" evidence="1">
    <location>
        <begin position="82"/>
        <end position="97"/>
    </location>
</feature>
<organism evidence="2 3">
    <name type="scientific">Streptantibioticus cattleyicolor (strain ATCC 35852 / DSM 46488 / JCM 4925 / NBRC 14057 / NRRL 8057)</name>
    <name type="common">Streptomyces cattleya</name>
    <dbReference type="NCBI Taxonomy" id="1003195"/>
    <lineage>
        <taxon>Bacteria</taxon>
        <taxon>Bacillati</taxon>
        <taxon>Actinomycetota</taxon>
        <taxon>Actinomycetes</taxon>
        <taxon>Kitasatosporales</taxon>
        <taxon>Streptomycetaceae</taxon>
        <taxon>Streptantibioticus</taxon>
    </lineage>
</organism>
<keyword evidence="2" id="KW-0614">Plasmid</keyword>
<proteinExistence type="predicted"/>
<geneLocation type="plasmid" evidence="2 3">
    <name>pSCATT</name>
</geneLocation>
<name>F8JMA7_STREN</name>
<feature type="region of interest" description="Disordered" evidence="1">
    <location>
        <begin position="58"/>
        <end position="122"/>
    </location>
</feature>
<evidence type="ECO:0000313" key="2">
    <source>
        <dbReference type="EMBL" id="AEW99393.1"/>
    </source>
</evidence>
<dbReference type="Proteomes" id="UP000007842">
    <property type="component" value="Plasmid pSCATT"/>
</dbReference>
<protein>
    <submittedName>
        <fullName evidence="2">Uncharacterized protein</fullName>
    </submittedName>
</protein>
<accession>G8XF51</accession>
<dbReference type="PATRIC" id="fig|1003195.11.peg.520"/>